<dbReference type="EMBL" id="GGEC01086168">
    <property type="protein sequence ID" value="MBX66652.1"/>
    <property type="molecule type" value="Transcribed_RNA"/>
</dbReference>
<organism evidence="2">
    <name type="scientific">Rhizophora mucronata</name>
    <name type="common">Asiatic mangrove</name>
    <dbReference type="NCBI Taxonomy" id="61149"/>
    <lineage>
        <taxon>Eukaryota</taxon>
        <taxon>Viridiplantae</taxon>
        <taxon>Streptophyta</taxon>
        <taxon>Embryophyta</taxon>
        <taxon>Tracheophyta</taxon>
        <taxon>Spermatophyta</taxon>
        <taxon>Magnoliopsida</taxon>
        <taxon>eudicotyledons</taxon>
        <taxon>Gunneridae</taxon>
        <taxon>Pentapetalae</taxon>
        <taxon>rosids</taxon>
        <taxon>fabids</taxon>
        <taxon>Malpighiales</taxon>
        <taxon>Rhizophoraceae</taxon>
        <taxon>Rhizophora</taxon>
    </lineage>
</organism>
<sequence>MIFKSSKLYRKPKQGIKNMK</sequence>
<accession>A0A2P2QI22</accession>
<feature type="region of interest" description="Disordered" evidence="1">
    <location>
        <begin position="1"/>
        <end position="20"/>
    </location>
</feature>
<dbReference type="AlphaFoldDB" id="A0A2P2QI22"/>
<name>A0A2P2QI22_RHIMU</name>
<proteinExistence type="predicted"/>
<evidence type="ECO:0000256" key="1">
    <source>
        <dbReference type="SAM" id="MobiDB-lite"/>
    </source>
</evidence>
<protein>
    <submittedName>
        <fullName evidence="2">Uncharacterized protein</fullName>
    </submittedName>
</protein>
<reference evidence="2" key="1">
    <citation type="submission" date="2018-02" db="EMBL/GenBank/DDBJ databases">
        <title>Rhizophora mucronata_Transcriptome.</title>
        <authorList>
            <person name="Meera S.P."/>
            <person name="Sreeshan A."/>
            <person name="Augustine A."/>
        </authorList>
    </citation>
    <scope>NUCLEOTIDE SEQUENCE</scope>
    <source>
        <tissue evidence="2">Leaf</tissue>
    </source>
</reference>
<feature type="compositionally biased region" description="Basic residues" evidence="1">
    <location>
        <begin position="7"/>
        <end position="20"/>
    </location>
</feature>
<evidence type="ECO:0000313" key="2">
    <source>
        <dbReference type="EMBL" id="MBX66652.1"/>
    </source>
</evidence>